<keyword evidence="3" id="KW-1185">Reference proteome</keyword>
<organism evidence="2 3">
    <name type="scientific">Hyphomonas polymorpha PS728</name>
    <dbReference type="NCBI Taxonomy" id="1280954"/>
    <lineage>
        <taxon>Bacteria</taxon>
        <taxon>Pseudomonadati</taxon>
        <taxon>Pseudomonadota</taxon>
        <taxon>Alphaproteobacteria</taxon>
        <taxon>Hyphomonadales</taxon>
        <taxon>Hyphomonadaceae</taxon>
        <taxon>Hyphomonas</taxon>
    </lineage>
</organism>
<evidence type="ECO:0000256" key="1">
    <source>
        <dbReference type="SAM" id="Coils"/>
    </source>
</evidence>
<dbReference type="GO" id="GO:0004803">
    <property type="term" value="F:transposase activity"/>
    <property type="evidence" value="ECO:0007669"/>
    <property type="project" value="InterPro"/>
</dbReference>
<dbReference type="Proteomes" id="UP000027100">
    <property type="component" value="Unassembled WGS sequence"/>
</dbReference>
<gene>
    <name evidence="2" type="ORF">HPO_16705</name>
</gene>
<comment type="caution">
    <text evidence="2">The sequence shown here is derived from an EMBL/GenBank/DDBJ whole genome shotgun (WGS) entry which is preliminary data.</text>
</comment>
<dbReference type="InterPro" id="IPR009057">
    <property type="entry name" value="Homeodomain-like_sf"/>
</dbReference>
<dbReference type="Pfam" id="PF01527">
    <property type="entry name" value="HTH_Tnp_1"/>
    <property type="match status" value="1"/>
</dbReference>
<dbReference type="InterPro" id="IPR002514">
    <property type="entry name" value="Transposase_8"/>
</dbReference>
<keyword evidence="1" id="KW-0175">Coiled coil</keyword>
<dbReference type="AlphaFoldDB" id="A0A062VF35"/>
<dbReference type="GO" id="GO:0003677">
    <property type="term" value="F:DNA binding"/>
    <property type="evidence" value="ECO:0007669"/>
    <property type="project" value="InterPro"/>
</dbReference>
<dbReference type="STRING" id="1280954.HPO_16705"/>
<dbReference type="EMBL" id="ARYM01000025">
    <property type="protein sequence ID" value="KCZ97122.1"/>
    <property type="molecule type" value="Genomic_DNA"/>
</dbReference>
<feature type="coiled-coil region" evidence="1">
    <location>
        <begin position="62"/>
        <end position="89"/>
    </location>
</feature>
<name>A0A062VF35_9PROT</name>
<reference evidence="2 3" key="1">
    <citation type="journal article" date="2014" name="Antonie Van Leeuwenhoek">
        <title>Hyphomonas beringensis sp. nov. and Hyphomonas chukchiensis sp. nov., isolated from surface seawater of the Bering Sea and Chukchi Sea.</title>
        <authorList>
            <person name="Li C."/>
            <person name="Lai Q."/>
            <person name="Li G."/>
            <person name="Dong C."/>
            <person name="Wang J."/>
            <person name="Liao Y."/>
            <person name="Shao Z."/>
        </authorList>
    </citation>
    <scope>NUCLEOTIDE SEQUENCE [LARGE SCALE GENOMIC DNA]</scope>
    <source>
        <strain evidence="2 3">PS728</strain>
    </source>
</reference>
<proteinExistence type="predicted"/>
<accession>A0A062VF35</accession>
<dbReference type="eggNOG" id="COG2963">
    <property type="taxonomic scope" value="Bacteria"/>
</dbReference>
<dbReference type="PATRIC" id="fig|1280954.3.peg.3373"/>
<protein>
    <submittedName>
        <fullName evidence="2">Transposase IS3/IS911 family protein</fullName>
    </submittedName>
</protein>
<evidence type="ECO:0000313" key="2">
    <source>
        <dbReference type="EMBL" id="KCZ97122.1"/>
    </source>
</evidence>
<dbReference type="GO" id="GO:0006313">
    <property type="term" value="P:DNA transposition"/>
    <property type="evidence" value="ECO:0007669"/>
    <property type="project" value="InterPro"/>
</dbReference>
<dbReference type="SUPFAM" id="SSF46689">
    <property type="entry name" value="Homeodomain-like"/>
    <property type="match status" value="1"/>
</dbReference>
<sequence length="106" mass="12147">MFLIPRTRSPYPTEFREHIIALARSGRSVESLAREFEPCAATIHLWFKEAQQDSGERDDGVTSAEREELKRLRRENKVLRQERDILSKAAAWFAQGEIPSSRSSGS</sequence>
<evidence type="ECO:0000313" key="3">
    <source>
        <dbReference type="Proteomes" id="UP000027100"/>
    </source>
</evidence>
<dbReference type="Gene3D" id="1.10.10.60">
    <property type="entry name" value="Homeodomain-like"/>
    <property type="match status" value="1"/>
</dbReference>